<keyword evidence="1" id="KW-1133">Transmembrane helix</keyword>
<dbReference type="EMBL" id="MN661017">
    <property type="protein sequence ID" value="QHA33857.1"/>
    <property type="molecule type" value="Genomic_RNA"/>
</dbReference>
<keyword evidence="3" id="KW-1185">Reference proteome</keyword>
<reference evidence="2 3" key="1">
    <citation type="submission" date="2019-10" db="EMBL/GenBank/DDBJ databases">
        <authorList>
            <person name="Nitsche A."/>
            <person name="Hankeln T."/>
            <person name="Acosta O."/>
            <person name="Velez I.D."/>
            <person name="Schiemann D.J."/>
        </authorList>
    </citation>
    <scope>NUCLEOTIDE SEQUENCE [LARGE SCALE GENOMIC DNA]</scope>
    <source>
        <strain evidence="2 3">GV/Mati1754-5</strain>
    </source>
</reference>
<keyword evidence="1" id="KW-0812">Transmembrane</keyword>
<dbReference type="Proteomes" id="UP001156925">
    <property type="component" value="Genome"/>
</dbReference>
<proteinExistence type="predicted"/>
<evidence type="ECO:0000313" key="3">
    <source>
        <dbReference type="Proteomes" id="UP001156925"/>
    </source>
</evidence>
<dbReference type="GeneID" id="80554349"/>
<dbReference type="RefSeq" id="YP_010840749.1">
    <property type="nucleotide sequence ID" value="NC_078990.1"/>
</dbReference>
<evidence type="ECO:0000313" key="2">
    <source>
        <dbReference type="EMBL" id="QHA33857.1"/>
    </source>
</evidence>
<name>A0A6B9KU61_9VIRU</name>
<feature type="transmembrane region" description="Helical" evidence="1">
    <location>
        <begin position="1170"/>
        <end position="1194"/>
    </location>
</feature>
<evidence type="ECO:0000256" key="1">
    <source>
        <dbReference type="SAM" id="Phobius"/>
    </source>
</evidence>
<dbReference type="KEGG" id="vg:80554349"/>
<feature type="transmembrane region" description="Helical" evidence="1">
    <location>
        <begin position="586"/>
        <end position="611"/>
    </location>
</feature>
<organism evidence="2 3">
    <name type="scientific">Guagua virus</name>
    <dbReference type="NCBI Taxonomy" id="2689370"/>
    <lineage>
        <taxon>Viruses</taxon>
        <taxon>Riboviria</taxon>
        <taxon>Orthornavirae</taxon>
        <taxon>Negarnaviricota</taxon>
        <taxon>Polyploviricotina</taxon>
        <taxon>Bunyaviricetes</taxon>
        <taxon>Elliovirales</taxon>
        <taxon>Phasmaviridae</taxon>
        <taxon>Feravirus</taxon>
        <taxon>Feravirus guaguaense</taxon>
    </lineage>
</organism>
<keyword evidence="1" id="KW-0472">Membrane</keyword>
<protein>
    <submittedName>
        <fullName evidence="2">Glycoprotein</fullName>
    </submittedName>
</protein>
<accession>A0A6B9KU61</accession>
<sequence>MQFIIIILMSSLVASQYLRELYDHNDNYGFDDLNKLSTLIQKKPEIIYVKPESCTTNKCRVKLSETFDMLINMGYGASFKLTHSGLMNTTMDLFLKQTNFNITPNYLYTTTMSKIYYRIAFKNYDSTKYSNCINNVGDDDFTTIADVMISGVKGKDWDYSFRKSQTYDLGPLSASAIKCGHYWPTTLTTCIEKAVITRLDKGIATFKLSEEVNIDFTISLMLNNVQYDYKFAGDFNQPQIWQMKENFAVEINPLGTVISPISGFISCIFMIKGDKIPTKCYLSNTVPDKGSPSSNSIGKFQLISFNNPDKLMFDKNNLIGDLLYPCSESKYKLAKVKGYKNNELKTKIFEIYNLKKSDQQDDRIIVDFNLKDTGLETLQLGDTCCVKLTSPTDLFLENSVASLEDIRETFKTKMITNISNIVITSSGVPRLDSLNFKNLMRPKLTVSILSDGLDIELDKREFELKNVKIPKMVYFPYAAGSYMQLSFEFIGHPQNIKIDSSDINILTKELYVHKPGLVEELVGFKSVGYMREYPVICVGDNNNCLKPESIEEKQPKEGIVDDNEEVNGEYIDRTKTFLWKLFTGNWIIAVISGLVAVLEIIISLIIIVMIYKLTRKFFTVLCCVAAVKESNAFITSKMVGSFPDKVFLETSTYDYHNNVGTIYSMSNERAIINAIINNSKGIRVISCAQFDPSTTKEVECNSYCFTNSLKRTMSVTKEGGSLFVKGDVWSSDAVNYRFDGSNKLVSIKDHLFENVTTDNNKKCRDSWESITDKTKMFWLKETVLEGYRGMFGYSTIKLIIPQDSKTSYVFEIVDYLTAYDGYDILAINKFGKKNNYHAISVTTVSDASIDADDKITDLRNVLSLPKEVIIHTIKSQTGNYITRNFYLIQCEDRCVIYDPTTTSKNKEIILSKYIPIIDNESVKRRVMNNLVDICKKIKNLEAASGEHMVEDVKVVKLGNKTTHFKFNNGKNTYILLTSNLKDTMDTNCNFKARFDKIYSKGYHYSNFLITNDNIHPVKRGGPISINCINTGFGSYCKHLNNEMTAFINDESTNDVSLRSIKFKGMVYSYSIGDYVEHISPTDDECKGKVMVDSNSNAICSHDCCLVSETYWQTYSLFKANNKYKLSGTPVFSQWKEQKKAVFNFKNTKWCDYNGFSNSVRCLWYEYKMEITIVFFLPLMLIITYYLIILIYYSIIWCVSKNPKRDRKYLNRRYYGNNKWFFTNMADNILKGKPKFWKYDELKDSEEELRNLNDTKRVYKRTVKPVC</sequence>